<dbReference type="PANTHER" id="PTHR42760:SF40">
    <property type="entry name" value="3-OXOACYL-[ACYL-CARRIER-PROTEIN] REDUCTASE, CHLOROPLASTIC"/>
    <property type="match status" value="1"/>
</dbReference>
<dbReference type="InterPro" id="IPR020904">
    <property type="entry name" value="Sc_DH/Rdtase_CS"/>
</dbReference>
<comment type="similarity">
    <text evidence="1">Belongs to the short-chain dehydrogenases/reductases (SDR) family.</text>
</comment>
<evidence type="ECO:0000256" key="1">
    <source>
        <dbReference type="ARBA" id="ARBA00006484"/>
    </source>
</evidence>
<dbReference type="PRINTS" id="PR00080">
    <property type="entry name" value="SDRFAMILY"/>
</dbReference>
<dbReference type="AlphaFoldDB" id="A0A9X3MMP4"/>
<dbReference type="CDD" id="cd05233">
    <property type="entry name" value="SDR_c"/>
    <property type="match status" value="1"/>
</dbReference>
<dbReference type="Pfam" id="PF13561">
    <property type="entry name" value="adh_short_C2"/>
    <property type="match status" value="1"/>
</dbReference>
<sequence length="238" mass="25089">MSDWLGLAGRRVVIAGGAGGFGAAITDAFRAAGAQTAVIDVAGGDHIQADLRDAGAARAAMAEAADRLGGVDVFVHAVGINRRKPIDEYTDADWDDIVAINLSSAFWTARAALPKMREQGFGRIVFFSSVAGRSGHKHHGPYAATKGAINQLMRVMAHESAADGVTVNAVAPGYMDTELTRQYLADHPGRREALIELIPAGRFARIDEVVGPVLFLCSKQASFVTGTVLYIDGGRSVI</sequence>
<dbReference type="PROSITE" id="PS00061">
    <property type="entry name" value="ADH_SHORT"/>
    <property type="match status" value="1"/>
</dbReference>
<organism evidence="4 5">
    <name type="scientific">Solirubrobacter ginsenosidimutans</name>
    <dbReference type="NCBI Taxonomy" id="490573"/>
    <lineage>
        <taxon>Bacteria</taxon>
        <taxon>Bacillati</taxon>
        <taxon>Actinomycetota</taxon>
        <taxon>Thermoleophilia</taxon>
        <taxon>Solirubrobacterales</taxon>
        <taxon>Solirubrobacteraceae</taxon>
        <taxon>Solirubrobacter</taxon>
    </lineage>
</organism>
<accession>A0A9X3MMP4</accession>
<dbReference type="InterPro" id="IPR036291">
    <property type="entry name" value="NAD(P)-bd_dom_sf"/>
</dbReference>
<dbReference type="RefSeq" id="WP_270037741.1">
    <property type="nucleotide sequence ID" value="NZ_JAPDOD010000001.1"/>
</dbReference>
<dbReference type="FunFam" id="3.40.50.720:FF:000084">
    <property type="entry name" value="Short-chain dehydrogenase reductase"/>
    <property type="match status" value="1"/>
</dbReference>
<dbReference type="PRINTS" id="PR00081">
    <property type="entry name" value="GDHRDH"/>
</dbReference>
<evidence type="ECO:0000313" key="4">
    <source>
        <dbReference type="EMBL" id="MDA0159084.1"/>
    </source>
</evidence>
<gene>
    <name evidence="4" type="ORF">OM076_02305</name>
</gene>
<dbReference type="Gene3D" id="3.40.50.720">
    <property type="entry name" value="NAD(P)-binding Rossmann-like Domain"/>
    <property type="match status" value="1"/>
</dbReference>
<evidence type="ECO:0000313" key="5">
    <source>
        <dbReference type="Proteomes" id="UP001149140"/>
    </source>
</evidence>
<dbReference type="InterPro" id="IPR057326">
    <property type="entry name" value="KR_dom"/>
</dbReference>
<proteinExistence type="inferred from homology"/>
<comment type="caution">
    <text evidence="4">The sequence shown here is derived from an EMBL/GenBank/DDBJ whole genome shotgun (WGS) entry which is preliminary data.</text>
</comment>
<evidence type="ECO:0000256" key="2">
    <source>
        <dbReference type="ARBA" id="ARBA00023002"/>
    </source>
</evidence>
<keyword evidence="5" id="KW-1185">Reference proteome</keyword>
<evidence type="ECO:0000259" key="3">
    <source>
        <dbReference type="SMART" id="SM00822"/>
    </source>
</evidence>
<name>A0A9X3MMP4_9ACTN</name>
<feature type="domain" description="Ketoreductase" evidence="3">
    <location>
        <begin position="10"/>
        <end position="173"/>
    </location>
</feature>
<dbReference type="Proteomes" id="UP001149140">
    <property type="component" value="Unassembled WGS sequence"/>
</dbReference>
<dbReference type="InterPro" id="IPR002347">
    <property type="entry name" value="SDR_fam"/>
</dbReference>
<dbReference type="GO" id="GO:0016616">
    <property type="term" value="F:oxidoreductase activity, acting on the CH-OH group of donors, NAD or NADP as acceptor"/>
    <property type="evidence" value="ECO:0007669"/>
    <property type="project" value="TreeGrafter"/>
</dbReference>
<dbReference type="PANTHER" id="PTHR42760">
    <property type="entry name" value="SHORT-CHAIN DEHYDROGENASES/REDUCTASES FAMILY MEMBER"/>
    <property type="match status" value="1"/>
</dbReference>
<reference evidence="4" key="1">
    <citation type="submission" date="2022-10" db="EMBL/GenBank/DDBJ databases">
        <title>The WGS of Solirubrobacter ginsenosidimutans DSM 21036.</title>
        <authorList>
            <person name="Jiang Z."/>
        </authorList>
    </citation>
    <scope>NUCLEOTIDE SEQUENCE</scope>
    <source>
        <strain evidence="4">DSM 21036</strain>
    </source>
</reference>
<dbReference type="SMART" id="SM00822">
    <property type="entry name" value="PKS_KR"/>
    <property type="match status" value="1"/>
</dbReference>
<protein>
    <submittedName>
        <fullName evidence="4">SDR family oxidoreductase</fullName>
    </submittedName>
</protein>
<dbReference type="EMBL" id="JAPDOD010000001">
    <property type="protein sequence ID" value="MDA0159084.1"/>
    <property type="molecule type" value="Genomic_DNA"/>
</dbReference>
<dbReference type="SUPFAM" id="SSF51735">
    <property type="entry name" value="NAD(P)-binding Rossmann-fold domains"/>
    <property type="match status" value="1"/>
</dbReference>
<keyword evidence="2" id="KW-0560">Oxidoreductase</keyword>
<dbReference type="GO" id="GO:0030497">
    <property type="term" value="P:fatty acid elongation"/>
    <property type="evidence" value="ECO:0007669"/>
    <property type="project" value="TreeGrafter"/>
</dbReference>